<dbReference type="InterPro" id="IPR010730">
    <property type="entry name" value="HET"/>
</dbReference>
<dbReference type="InterPro" id="IPR052895">
    <property type="entry name" value="HetReg/Transcr_Mod"/>
</dbReference>
<dbReference type="PANTHER" id="PTHR24148:SF78">
    <property type="entry name" value="HETEROKARYON INCOMPATIBILITY DOMAIN-CONTAINING PROTEIN"/>
    <property type="match status" value="1"/>
</dbReference>
<sequence>MPIFEYSPLDQGPFSTRILRLLPSKDRAAPIECQLSNLSLRDDIAQEYDALSYVWGDEADGQCNISINNQALSVGKNLHSALLRLRGHRVERTLWVDAICIDQNNVGEKEKQIQNMARIYEQASQVIVWLGEEADDSTQALEAIRVAAESVYSGEDSNPPSGSVPIEGIKSLFLRGWFYRMWILCGPVRMSGYTFATGIEAYRSYAGPSVMSTTHLIREAIFRPQYGTHPMKKLTLSELIDMHHTNEASILHDKIYALLGLSSDSHEAPGLLPNYELSWEQLFQRLIWFLLNKQISVKTWPGTEFASIQSSGRILGFVVTTEDKHTKTILQVLLTGVGLRDEGYKRLWKVKWTIRKSVGLIKSGDIICLLKGVSYPSVIRYADGCFRVIVLRAVLQKMNGEDSADFQQVLSENNRPALNFHLVWSWREQLSPSLGVLNLAAEALGTKSTIEKVLWDTNVAMHETAYNRKGMYWPAMLATEDIFRLFTERLGSWHPKTRMTLYSVALLYSKANIGDKAIPLLFDRTKARDILRRMCGLQYGENLSSLTPFKAPAVILRLNTRAILAWSTLNAQAPLPKARYQWCDVAPSMPEVLRAMNIPRAPELLIVIYGFTNLLVHQVQAQTKKPTDIYPAY</sequence>
<dbReference type="EMBL" id="KZ851900">
    <property type="protein sequence ID" value="RDH25459.1"/>
    <property type="molecule type" value="Genomic_DNA"/>
</dbReference>
<organism evidence="2 3">
    <name type="scientific">Aspergillus niger ATCC 13496</name>
    <dbReference type="NCBI Taxonomy" id="1353008"/>
    <lineage>
        <taxon>Eukaryota</taxon>
        <taxon>Fungi</taxon>
        <taxon>Dikarya</taxon>
        <taxon>Ascomycota</taxon>
        <taxon>Pezizomycotina</taxon>
        <taxon>Eurotiomycetes</taxon>
        <taxon>Eurotiomycetidae</taxon>
        <taxon>Eurotiales</taxon>
        <taxon>Aspergillaceae</taxon>
        <taxon>Aspergillus</taxon>
        <taxon>Aspergillus subgen. Circumdati</taxon>
    </lineage>
</organism>
<dbReference type="PANTHER" id="PTHR24148">
    <property type="entry name" value="ANKYRIN REPEAT DOMAIN-CONTAINING PROTEIN 39 HOMOLOG-RELATED"/>
    <property type="match status" value="1"/>
</dbReference>
<dbReference type="Proteomes" id="UP000253845">
    <property type="component" value="Unassembled WGS sequence"/>
</dbReference>
<evidence type="ECO:0000259" key="1">
    <source>
        <dbReference type="Pfam" id="PF06985"/>
    </source>
</evidence>
<proteinExistence type="predicted"/>
<protein>
    <recommendedName>
        <fullName evidence="1">Heterokaryon incompatibility domain-containing protein</fullName>
    </recommendedName>
</protein>
<evidence type="ECO:0000313" key="3">
    <source>
        <dbReference type="Proteomes" id="UP000253845"/>
    </source>
</evidence>
<dbReference type="VEuPathDB" id="FungiDB:M747DRAFT_352871"/>
<gene>
    <name evidence="2" type="ORF">M747DRAFT_352871</name>
</gene>
<reference evidence="2 3" key="1">
    <citation type="submission" date="2018-07" db="EMBL/GenBank/DDBJ databases">
        <title>Section-level genome sequencing of Aspergillus section Nigri to investigate inter- and intra-species variation.</title>
        <authorList>
            <consortium name="DOE Joint Genome Institute"/>
            <person name="Vesth T.C."/>
            <person name="Nybo J.L."/>
            <person name="Theobald S."/>
            <person name="Frisvad J.C."/>
            <person name="Larsen T.O."/>
            <person name="Nielsen K.F."/>
            <person name="Hoof J.B."/>
            <person name="Brandl J."/>
            <person name="Salamov A."/>
            <person name="Riley R."/>
            <person name="Gladden J.M."/>
            <person name="Phatale P."/>
            <person name="Nielsen M.T."/>
            <person name="Lyhne E.K."/>
            <person name="Kogle M.E."/>
            <person name="Strasser K."/>
            <person name="McDonnell E."/>
            <person name="Barry K."/>
            <person name="Clum A."/>
            <person name="Chen C."/>
            <person name="Nolan M."/>
            <person name="Sandor L."/>
            <person name="Kuo A."/>
            <person name="Lipzen A."/>
            <person name="Hainaut M."/>
            <person name="Drula E."/>
            <person name="Tsang A."/>
            <person name="Magnuson J.K."/>
            <person name="Henrissat B."/>
            <person name="Wiebenga A."/>
            <person name="Simmons B.A."/>
            <person name="Makela M.R."/>
            <person name="De vries R.P."/>
            <person name="Grigoriev I.V."/>
            <person name="Mortensen U.H."/>
            <person name="Baker S.E."/>
            <person name="Andersen M.R."/>
        </authorList>
    </citation>
    <scope>NUCLEOTIDE SEQUENCE [LARGE SCALE GENOMIC DNA]</scope>
    <source>
        <strain evidence="2 3">ATCC 13496</strain>
    </source>
</reference>
<feature type="domain" description="Heterokaryon incompatibility" evidence="1">
    <location>
        <begin position="48"/>
        <end position="184"/>
    </location>
</feature>
<name>A0A370CE78_ASPNG</name>
<evidence type="ECO:0000313" key="2">
    <source>
        <dbReference type="EMBL" id="RDH25459.1"/>
    </source>
</evidence>
<accession>A0A370CE78</accession>
<dbReference type="AlphaFoldDB" id="A0A370CE78"/>
<dbReference type="Pfam" id="PF06985">
    <property type="entry name" value="HET"/>
    <property type="match status" value="1"/>
</dbReference>